<evidence type="ECO:0000313" key="3">
    <source>
        <dbReference type="Proteomes" id="UP000186102"/>
    </source>
</evidence>
<feature type="compositionally biased region" description="Polar residues" evidence="1">
    <location>
        <begin position="1"/>
        <end position="20"/>
    </location>
</feature>
<evidence type="ECO:0000313" key="2">
    <source>
        <dbReference type="EMBL" id="OLN32584.1"/>
    </source>
</evidence>
<name>A0A1Q8QZ12_9FIRM</name>
<comment type="caution">
    <text evidence="2">The sequence shown here is derived from an EMBL/GenBank/DDBJ whole genome shotgun (WGS) entry which is preliminary data.</text>
</comment>
<dbReference type="EMBL" id="MLBF01000008">
    <property type="protein sequence ID" value="OLN32584.1"/>
    <property type="molecule type" value="Genomic_DNA"/>
</dbReference>
<organism evidence="2 3">
    <name type="scientific">Desulfosporosinus metallidurans</name>
    <dbReference type="NCBI Taxonomy" id="1888891"/>
    <lineage>
        <taxon>Bacteria</taxon>
        <taxon>Bacillati</taxon>
        <taxon>Bacillota</taxon>
        <taxon>Clostridia</taxon>
        <taxon>Eubacteriales</taxon>
        <taxon>Desulfitobacteriaceae</taxon>
        <taxon>Desulfosporosinus</taxon>
    </lineage>
</organism>
<keyword evidence="3" id="KW-1185">Reference proteome</keyword>
<dbReference type="AlphaFoldDB" id="A0A1Q8QZ12"/>
<sequence length="42" mass="4633">MPSNLAHNLNPSTLTQNNPATHGHLDKKSYPFEGRAEINIGF</sequence>
<dbReference type="Proteomes" id="UP000186102">
    <property type="component" value="Unassembled WGS sequence"/>
</dbReference>
<dbReference type="STRING" id="1888891.DSOL_1622"/>
<evidence type="ECO:0000256" key="1">
    <source>
        <dbReference type="SAM" id="MobiDB-lite"/>
    </source>
</evidence>
<feature type="region of interest" description="Disordered" evidence="1">
    <location>
        <begin position="1"/>
        <end position="29"/>
    </location>
</feature>
<accession>A0A1Q8QZ12</accession>
<protein>
    <submittedName>
        <fullName evidence="2">Uncharacterized protein</fullName>
    </submittedName>
</protein>
<gene>
    <name evidence="2" type="ORF">DSOL_1622</name>
</gene>
<reference evidence="2 3" key="1">
    <citation type="submission" date="2016-09" db="EMBL/GenBank/DDBJ databases">
        <title>Complete genome of Desulfosporosinus sp. OL.</title>
        <authorList>
            <person name="Mardanov A."/>
            <person name="Beletsky A."/>
            <person name="Panova A."/>
            <person name="Karnachuk O."/>
            <person name="Ravin N."/>
        </authorList>
    </citation>
    <scope>NUCLEOTIDE SEQUENCE [LARGE SCALE GENOMIC DNA]</scope>
    <source>
        <strain evidence="2 3">OL</strain>
    </source>
</reference>
<proteinExistence type="predicted"/>